<dbReference type="AlphaFoldDB" id="A0A839ZCJ3"/>
<feature type="binding site" evidence="12">
    <location>
        <position position="355"/>
    </location>
    <ligand>
        <name>substrate</name>
    </ligand>
</feature>
<feature type="binding site" evidence="12">
    <location>
        <position position="460"/>
    </location>
    <ligand>
        <name>substrate</name>
    </ligand>
</feature>
<dbReference type="Pfam" id="PF00456">
    <property type="entry name" value="Transketolase_N"/>
    <property type="match status" value="1"/>
</dbReference>
<evidence type="ECO:0000259" key="17">
    <source>
        <dbReference type="SMART" id="SM00861"/>
    </source>
</evidence>
<comment type="cofactor">
    <cofactor evidence="16">
        <name>Mg(2+)</name>
        <dbReference type="ChEBI" id="CHEBI:18420"/>
    </cofactor>
    <cofactor evidence="16">
        <name>Ca(2+)</name>
        <dbReference type="ChEBI" id="CHEBI:29108"/>
    </cofactor>
    <cofactor evidence="16">
        <name>Mn(2+)</name>
        <dbReference type="ChEBI" id="CHEBI:29035"/>
    </cofactor>
    <cofactor evidence="16">
        <name>Co(2+)</name>
        <dbReference type="ChEBI" id="CHEBI:48828"/>
    </cofactor>
    <text evidence="16">Binds 1 Mg(2+) ion per subunit. Can also utilize other divalent metal cations, such as Ca(2+), Mn(2+) and Co(2+).</text>
</comment>
<dbReference type="RefSeq" id="WP_183190582.1">
    <property type="nucleotide sequence ID" value="NZ_JACICD010000005.1"/>
</dbReference>
<dbReference type="InterPro" id="IPR033247">
    <property type="entry name" value="Transketolase_fam"/>
</dbReference>
<evidence type="ECO:0000256" key="7">
    <source>
        <dbReference type="ARBA" id="ARBA00022842"/>
    </source>
</evidence>
<feature type="domain" description="Transketolase-like pyrimidine-binding" evidence="17">
    <location>
        <begin position="352"/>
        <end position="524"/>
    </location>
</feature>
<dbReference type="GO" id="GO:0046872">
    <property type="term" value="F:metal ion binding"/>
    <property type="evidence" value="ECO:0007669"/>
    <property type="project" value="UniProtKB-KW"/>
</dbReference>
<feature type="binding site" evidence="14">
    <location>
        <position position="186"/>
    </location>
    <ligand>
        <name>Mg(2+)</name>
        <dbReference type="ChEBI" id="CHEBI:18420"/>
    </ligand>
</feature>
<evidence type="ECO:0000256" key="14">
    <source>
        <dbReference type="PIRSR" id="PIRSR605478-4"/>
    </source>
</evidence>
<dbReference type="Pfam" id="PF02779">
    <property type="entry name" value="Transket_pyr"/>
    <property type="match status" value="1"/>
</dbReference>
<feature type="binding site" evidence="13">
    <location>
        <position position="260"/>
    </location>
    <ligand>
        <name>thiamine diphosphate</name>
        <dbReference type="ChEBI" id="CHEBI:58937"/>
    </ligand>
</feature>
<comment type="function">
    <text evidence="16">Catalyzes the transfer of a two-carbon ketol group from a ketose donor to an aldose acceptor, via a covalent intermediate with the cofactor thiamine pyrophosphate.</text>
</comment>
<keyword evidence="5 14" id="KW-0479">Metal-binding</keyword>
<feature type="binding site" evidence="14">
    <location>
        <position position="156"/>
    </location>
    <ligand>
        <name>Mg(2+)</name>
        <dbReference type="ChEBI" id="CHEBI:18420"/>
    </ligand>
</feature>
<comment type="subunit">
    <text evidence="2 16">Homodimer.</text>
</comment>
<feature type="binding site" evidence="13">
    <location>
        <position position="157"/>
    </location>
    <ligand>
        <name>thiamine diphosphate</name>
        <dbReference type="ChEBI" id="CHEBI:58937"/>
    </ligand>
</feature>
<dbReference type="EC" id="2.2.1.1" evidence="3 10"/>
<name>A0A839ZCJ3_9HYPH</name>
<dbReference type="PROSITE" id="PS00801">
    <property type="entry name" value="TRANSKETOLASE_1"/>
    <property type="match status" value="1"/>
</dbReference>
<sequence length="664" mass="70993">MSNREKHDRMANAIRALAMDAVEAAKSGHPGMPMGMADVATVLFGKVLKFDPTDPHWPDRDRFILSAGHGSMLIYSLLYLTGYEGMTIDDIKNFRQLGSRTPGHPEYGHTVGIETTTGPLGQGLANSVGFALAERMLAAQFGSDLVDHHTYVICGDGCLMEGISEEAIEIAGRQKLNKLIVFWDDNHITIDGPTSLSVATDQLARFEASGWNATRVDGHDPDAILAAIERAKTSNKPSLIACRTTIGYGAPNKGGTNGVHGAPLGAAEIAAARAFLNWEYEPFVIPSDVLDAWRLAGLRSRQAHKAWSERLKAADLEKRGEFERRVRGDLPSRTSDVVAGVIAKARADGGAVATRKSSEIVLEALTAALPEMLGGSADLTHSNNTKTKATSVYVEPPKYDGRYVNWGIREHGMAAAMNGIALHGGFIPYGGTFLVFSDYCRPSIRLAALMGVRVVYVFTHDSIGVGEDGPTHQPVEQIAALRAIPNLLVFRPCDTVETAEAWKLALEHKTGPSVLALTRQNLPLLRTDAGTERCLTARGAYELVAASGEAKVSLFASGSEVSLAMAAREQLQAQGVPTRVVSVPSFELFLNQPDESRKQVVGKAPVKIAIEAAIRQGWDAIVGSDAAFVGMHGFGASGPAPEVFAHFGITVEGVVATALSRLKS</sequence>
<feature type="site" description="Important for catalytic activity" evidence="15">
    <location>
        <position position="260"/>
    </location>
</feature>
<evidence type="ECO:0000256" key="10">
    <source>
        <dbReference type="NCBIfam" id="TIGR00232"/>
    </source>
</evidence>
<dbReference type="SMART" id="SM00861">
    <property type="entry name" value="Transket_pyr"/>
    <property type="match status" value="1"/>
</dbReference>
<comment type="cofactor">
    <cofactor evidence="13">
        <name>thiamine diphosphate</name>
        <dbReference type="ChEBI" id="CHEBI:58937"/>
    </cofactor>
    <text evidence="13">Binds 1 thiamine pyrophosphate per subunit. During the reaction, the substrate forms a covalent intermediate with the cofactor.</text>
</comment>
<feature type="binding site" evidence="12">
    <location>
        <position position="29"/>
    </location>
    <ligand>
        <name>substrate</name>
    </ligand>
</feature>
<feature type="binding site" evidence="13">
    <location>
        <position position="436"/>
    </location>
    <ligand>
        <name>thiamine diphosphate</name>
        <dbReference type="ChEBI" id="CHEBI:58937"/>
    </ligand>
</feature>
<dbReference type="InterPro" id="IPR049557">
    <property type="entry name" value="Transketolase_CS"/>
</dbReference>
<keyword evidence="4 16" id="KW-0808">Transferase</keyword>
<dbReference type="SUPFAM" id="SSF52922">
    <property type="entry name" value="TK C-terminal domain-like"/>
    <property type="match status" value="1"/>
</dbReference>
<organism evidence="18 19">
    <name type="scientific">Ancylobacter tetraedralis</name>
    <dbReference type="NCBI Taxonomy" id="217068"/>
    <lineage>
        <taxon>Bacteria</taxon>
        <taxon>Pseudomonadati</taxon>
        <taxon>Pseudomonadota</taxon>
        <taxon>Alphaproteobacteria</taxon>
        <taxon>Hyphomicrobiales</taxon>
        <taxon>Xanthobacteraceae</taxon>
        <taxon>Ancylobacter</taxon>
    </lineage>
</organism>
<dbReference type="PANTHER" id="PTHR43522:SF2">
    <property type="entry name" value="TRANSKETOLASE 1-RELATED"/>
    <property type="match status" value="1"/>
</dbReference>
<dbReference type="GO" id="GO:0004802">
    <property type="term" value="F:transketolase activity"/>
    <property type="evidence" value="ECO:0007669"/>
    <property type="project" value="UniProtKB-UniRule"/>
</dbReference>
<dbReference type="FunFam" id="3.40.50.970:FF:000003">
    <property type="entry name" value="Transketolase"/>
    <property type="match status" value="1"/>
</dbReference>
<keyword evidence="7 14" id="KW-0460">Magnesium</keyword>
<dbReference type="InterPro" id="IPR005474">
    <property type="entry name" value="Transketolase_N"/>
</dbReference>
<dbReference type="Gene3D" id="3.40.50.970">
    <property type="match status" value="2"/>
</dbReference>
<dbReference type="CDD" id="cd07033">
    <property type="entry name" value="TPP_PYR_DXS_TK_like"/>
    <property type="match status" value="1"/>
</dbReference>
<evidence type="ECO:0000256" key="9">
    <source>
        <dbReference type="ARBA" id="ARBA00049473"/>
    </source>
</evidence>
<dbReference type="PANTHER" id="PTHR43522">
    <property type="entry name" value="TRANSKETOLASE"/>
    <property type="match status" value="1"/>
</dbReference>
<evidence type="ECO:0000256" key="11">
    <source>
        <dbReference type="PIRSR" id="PIRSR605478-1"/>
    </source>
</evidence>
<evidence type="ECO:0000256" key="3">
    <source>
        <dbReference type="ARBA" id="ARBA00013152"/>
    </source>
</evidence>
<evidence type="ECO:0000256" key="1">
    <source>
        <dbReference type="ARBA" id="ARBA00007131"/>
    </source>
</evidence>
<feature type="binding site" evidence="13">
    <location>
        <position position="69"/>
    </location>
    <ligand>
        <name>thiamine diphosphate</name>
        <dbReference type="ChEBI" id="CHEBI:58937"/>
    </ligand>
</feature>
<feature type="binding site" evidence="12">
    <location>
        <position position="472"/>
    </location>
    <ligand>
        <name>substrate</name>
    </ligand>
</feature>
<comment type="similarity">
    <text evidence="1 16">Belongs to the transketolase family.</text>
</comment>
<dbReference type="NCBIfam" id="TIGR00232">
    <property type="entry name" value="tktlase_bact"/>
    <property type="match status" value="1"/>
</dbReference>
<feature type="binding site" evidence="13">
    <location>
        <begin position="118"/>
        <end position="120"/>
    </location>
    <ligand>
        <name>thiamine diphosphate</name>
        <dbReference type="ChEBI" id="CHEBI:58937"/>
    </ligand>
</feature>
<comment type="cofactor">
    <cofactor evidence="14">
        <name>Mg(2+)</name>
        <dbReference type="ChEBI" id="CHEBI:18420"/>
    </cofactor>
    <text evidence="14">Binds 1 Mg(2+) ion per subunit. Can also utilize other divalent metal cations, such as Ca(2+), Mn(2+) and Co(2+).</text>
</comment>
<evidence type="ECO:0000256" key="6">
    <source>
        <dbReference type="ARBA" id="ARBA00022837"/>
    </source>
</evidence>
<keyword evidence="19" id="KW-1185">Reference proteome</keyword>
<dbReference type="EMBL" id="JACICD010000005">
    <property type="protein sequence ID" value="MBB3772427.1"/>
    <property type="molecule type" value="Genomic_DNA"/>
</dbReference>
<comment type="caution">
    <text evidence="18">The sequence shown here is derived from an EMBL/GenBank/DDBJ whole genome shotgun (WGS) entry which is preliminary data.</text>
</comment>
<dbReference type="InterPro" id="IPR009014">
    <property type="entry name" value="Transketo_C/PFOR_II"/>
</dbReference>
<evidence type="ECO:0000313" key="19">
    <source>
        <dbReference type="Proteomes" id="UP000533469"/>
    </source>
</evidence>
<dbReference type="Gene3D" id="3.40.50.920">
    <property type="match status" value="1"/>
</dbReference>
<dbReference type="InterPro" id="IPR029061">
    <property type="entry name" value="THDP-binding"/>
</dbReference>
<dbReference type="PROSITE" id="PS00802">
    <property type="entry name" value="TRANSKETOLASE_2"/>
    <property type="match status" value="1"/>
</dbReference>
<evidence type="ECO:0000256" key="12">
    <source>
        <dbReference type="PIRSR" id="PIRSR605478-2"/>
    </source>
</evidence>
<dbReference type="SUPFAM" id="SSF52518">
    <property type="entry name" value="Thiamin diphosphate-binding fold (THDP-binding)"/>
    <property type="match status" value="2"/>
</dbReference>
<reference evidence="18 19" key="1">
    <citation type="submission" date="2020-08" db="EMBL/GenBank/DDBJ databases">
        <title>Genomic Encyclopedia of Type Strains, Phase IV (KMG-IV): sequencing the most valuable type-strain genomes for metagenomic binning, comparative biology and taxonomic classification.</title>
        <authorList>
            <person name="Goeker M."/>
        </authorList>
    </citation>
    <scope>NUCLEOTIDE SEQUENCE [LARGE SCALE GENOMIC DNA]</scope>
    <source>
        <strain evidence="18 19">DSM 5895</strain>
    </source>
</reference>
<evidence type="ECO:0000256" key="8">
    <source>
        <dbReference type="ARBA" id="ARBA00023052"/>
    </source>
</evidence>
<feature type="binding site" evidence="12">
    <location>
        <position position="382"/>
    </location>
    <ligand>
        <name>substrate</name>
    </ligand>
</feature>
<evidence type="ECO:0000313" key="18">
    <source>
        <dbReference type="EMBL" id="MBB3772427.1"/>
    </source>
</evidence>
<dbReference type="FunFam" id="3.40.50.970:FF:000004">
    <property type="entry name" value="Transketolase"/>
    <property type="match status" value="1"/>
</dbReference>
<dbReference type="CDD" id="cd02012">
    <property type="entry name" value="TPP_TK"/>
    <property type="match status" value="1"/>
</dbReference>
<feature type="binding site" evidence="14">
    <location>
        <position position="188"/>
    </location>
    <ligand>
        <name>Mg(2+)</name>
        <dbReference type="ChEBI" id="CHEBI:18420"/>
    </ligand>
</feature>
<evidence type="ECO:0000256" key="2">
    <source>
        <dbReference type="ARBA" id="ARBA00011738"/>
    </source>
</evidence>
<keyword evidence="6 16" id="KW-0106">Calcium</keyword>
<feature type="binding site" evidence="12">
    <location>
        <position position="260"/>
    </location>
    <ligand>
        <name>substrate</name>
    </ligand>
</feature>
<feature type="active site" description="Proton donor" evidence="11">
    <location>
        <position position="410"/>
    </location>
</feature>
<evidence type="ECO:0000256" key="15">
    <source>
        <dbReference type="PIRSR" id="PIRSR605478-5"/>
    </source>
</evidence>
<evidence type="ECO:0000256" key="4">
    <source>
        <dbReference type="ARBA" id="ARBA00022679"/>
    </source>
</evidence>
<feature type="binding site" evidence="12">
    <location>
        <position position="468"/>
    </location>
    <ligand>
        <name>substrate</name>
    </ligand>
</feature>
<proteinExistence type="inferred from homology"/>
<dbReference type="GO" id="GO:0006098">
    <property type="term" value="P:pentose-phosphate shunt"/>
    <property type="evidence" value="ECO:0007669"/>
    <property type="project" value="TreeGrafter"/>
</dbReference>
<feature type="binding site" evidence="13">
    <location>
        <position position="186"/>
    </location>
    <ligand>
        <name>thiamine diphosphate</name>
        <dbReference type="ChEBI" id="CHEBI:58937"/>
    </ligand>
</feature>
<accession>A0A839ZCJ3</accession>
<evidence type="ECO:0000256" key="16">
    <source>
        <dbReference type="RuleBase" id="RU004996"/>
    </source>
</evidence>
<dbReference type="InterPro" id="IPR005475">
    <property type="entry name" value="Transketolase-like_Pyr-bd"/>
</dbReference>
<dbReference type="InterPro" id="IPR020826">
    <property type="entry name" value="Transketolase_BS"/>
</dbReference>
<comment type="catalytic activity">
    <reaction evidence="9 16">
        <text>D-sedoheptulose 7-phosphate + D-glyceraldehyde 3-phosphate = aldehydo-D-ribose 5-phosphate + D-xylulose 5-phosphate</text>
        <dbReference type="Rhea" id="RHEA:10508"/>
        <dbReference type="ChEBI" id="CHEBI:57483"/>
        <dbReference type="ChEBI" id="CHEBI:57737"/>
        <dbReference type="ChEBI" id="CHEBI:58273"/>
        <dbReference type="ChEBI" id="CHEBI:59776"/>
        <dbReference type="EC" id="2.2.1.1"/>
    </reaction>
</comment>
<dbReference type="InterPro" id="IPR005478">
    <property type="entry name" value="Transketolase_bac-like"/>
</dbReference>
<evidence type="ECO:0000256" key="5">
    <source>
        <dbReference type="ARBA" id="ARBA00022723"/>
    </source>
</evidence>
<dbReference type="Proteomes" id="UP000533469">
    <property type="component" value="Unassembled WGS sequence"/>
</dbReference>
<dbReference type="Pfam" id="PF22613">
    <property type="entry name" value="Transketolase_C_1"/>
    <property type="match status" value="1"/>
</dbReference>
<dbReference type="InterPro" id="IPR055152">
    <property type="entry name" value="Transketolase-like_C_2"/>
</dbReference>
<gene>
    <name evidence="18" type="ORF">FHS55_003039</name>
</gene>
<evidence type="ECO:0000256" key="13">
    <source>
        <dbReference type="PIRSR" id="PIRSR605478-3"/>
    </source>
</evidence>
<feature type="site" description="Important for catalytic activity" evidence="15">
    <location>
        <position position="29"/>
    </location>
</feature>
<keyword evidence="8 13" id="KW-0786">Thiamine pyrophosphate</keyword>
<feature type="binding site" evidence="12">
    <location>
        <position position="519"/>
    </location>
    <ligand>
        <name>substrate</name>
    </ligand>
</feature>
<protein>
    <recommendedName>
        <fullName evidence="3 10">Transketolase</fullName>
        <ecNumber evidence="3 10">2.2.1.1</ecNumber>
    </recommendedName>
</protein>
<dbReference type="GO" id="GO:0005829">
    <property type="term" value="C:cytosol"/>
    <property type="evidence" value="ECO:0007669"/>
    <property type="project" value="TreeGrafter"/>
</dbReference>